<keyword evidence="2" id="KW-0812">Transmembrane</keyword>
<keyword evidence="2" id="KW-1133">Transmembrane helix</keyword>
<name>A0A1C6TCC7_9ACTN</name>
<dbReference type="EMBL" id="FMHW01000002">
    <property type="protein sequence ID" value="SCL39317.1"/>
    <property type="molecule type" value="Genomic_DNA"/>
</dbReference>
<feature type="transmembrane region" description="Helical" evidence="2">
    <location>
        <begin position="60"/>
        <end position="82"/>
    </location>
</feature>
<keyword evidence="4" id="KW-1185">Reference proteome</keyword>
<feature type="region of interest" description="Disordered" evidence="1">
    <location>
        <begin position="34"/>
        <end position="54"/>
    </location>
</feature>
<evidence type="ECO:0000256" key="2">
    <source>
        <dbReference type="SAM" id="Phobius"/>
    </source>
</evidence>
<keyword evidence="2" id="KW-0472">Membrane</keyword>
<dbReference type="Proteomes" id="UP000198959">
    <property type="component" value="Unassembled WGS sequence"/>
</dbReference>
<accession>A0A1C6TCC7</accession>
<evidence type="ECO:0000313" key="3">
    <source>
        <dbReference type="EMBL" id="SCL39317.1"/>
    </source>
</evidence>
<protein>
    <submittedName>
        <fullName evidence="3">Uncharacterized protein</fullName>
    </submittedName>
</protein>
<evidence type="ECO:0000256" key="1">
    <source>
        <dbReference type="SAM" id="MobiDB-lite"/>
    </source>
</evidence>
<sequence length="90" mass="9121">MPSLVDVWVLGGCSCDEDPVCPGWPLQGGKALARGKPADCGPNPRTGLAASDTTDDGPEVIVVAGGALLGIPTIVGAITLTLRRRRDNAA</sequence>
<organism evidence="3 4">
    <name type="scientific">Micromonospora pallida</name>
    <dbReference type="NCBI Taxonomy" id="145854"/>
    <lineage>
        <taxon>Bacteria</taxon>
        <taxon>Bacillati</taxon>
        <taxon>Actinomycetota</taxon>
        <taxon>Actinomycetes</taxon>
        <taxon>Micromonosporales</taxon>
        <taxon>Micromonosporaceae</taxon>
        <taxon>Micromonospora</taxon>
    </lineage>
</organism>
<gene>
    <name evidence="3" type="ORF">GA0074692_5321</name>
</gene>
<dbReference type="AlphaFoldDB" id="A0A1C6TCC7"/>
<reference evidence="4" key="1">
    <citation type="submission" date="2016-06" db="EMBL/GenBank/DDBJ databases">
        <authorList>
            <person name="Varghese N."/>
            <person name="Submissions Spin"/>
        </authorList>
    </citation>
    <scope>NUCLEOTIDE SEQUENCE [LARGE SCALE GENOMIC DNA]</scope>
    <source>
        <strain evidence="4">DSM 43817</strain>
    </source>
</reference>
<evidence type="ECO:0000313" key="4">
    <source>
        <dbReference type="Proteomes" id="UP000198959"/>
    </source>
</evidence>
<proteinExistence type="predicted"/>